<keyword evidence="2" id="KW-1185">Reference proteome</keyword>
<reference evidence="1 2" key="1">
    <citation type="submission" date="2019-03" db="EMBL/GenBank/DDBJ databases">
        <title>First draft genome of Liparis tanakae, snailfish: a comprehensive survey of snailfish specific genes.</title>
        <authorList>
            <person name="Kim W."/>
            <person name="Song I."/>
            <person name="Jeong J.-H."/>
            <person name="Kim D."/>
            <person name="Kim S."/>
            <person name="Ryu S."/>
            <person name="Song J.Y."/>
            <person name="Lee S.K."/>
        </authorList>
    </citation>
    <scope>NUCLEOTIDE SEQUENCE [LARGE SCALE GENOMIC DNA]</scope>
    <source>
        <tissue evidence="1">Muscle</tissue>
    </source>
</reference>
<evidence type="ECO:0000313" key="1">
    <source>
        <dbReference type="EMBL" id="TNN59446.1"/>
    </source>
</evidence>
<accession>A0A4Z2H112</accession>
<organism evidence="1 2">
    <name type="scientific">Liparis tanakae</name>
    <name type="common">Tanaka's snailfish</name>
    <dbReference type="NCBI Taxonomy" id="230148"/>
    <lineage>
        <taxon>Eukaryota</taxon>
        <taxon>Metazoa</taxon>
        <taxon>Chordata</taxon>
        <taxon>Craniata</taxon>
        <taxon>Vertebrata</taxon>
        <taxon>Euteleostomi</taxon>
        <taxon>Actinopterygii</taxon>
        <taxon>Neopterygii</taxon>
        <taxon>Teleostei</taxon>
        <taxon>Neoteleostei</taxon>
        <taxon>Acanthomorphata</taxon>
        <taxon>Eupercaria</taxon>
        <taxon>Perciformes</taxon>
        <taxon>Cottioidei</taxon>
        <taxon>Cottales</taxon>
        <taxon>Liparidae</taxon>
        <taxon>Liparis</taxon>
    </lineage>
</organism>
<protein>
    <submittedName>
        <fullName evidence="1">Uncharacterized protein</fullName>
    </submittedName>
</protein>
<evidence type="ECO:0000313" key="2">
    <source>
        <dbReference type="Proteomes" id="UP000314294"/>
    </source>
</evidence>
<dbReference type="EMBL" id="SRLO01000356">
    <property type="protein sequence ID" value="TNN59446.1"/>
    <property type="molecule type" value="Genomic_DNA"/>
</dbReference>
<comment type="caution">
    <text evidence="1">The sequence shown here is derived from an EMBL/GenBank/DDBJ whole genome shotgun (WGS) entry which is preliminary data.</text>
</comment>
<dbReference type="Proteomes" id="UP000314294">
    <property type="component" value="Unassembled WGS sequence"/>
</dbReference>
<sequence>MSLQLTAVLSRDTAPSTEDMHPLPWVKVLVLDACVWLSDASLPPGLLGDESLSHMFRSLPANHITARKPCSDTLHRPREQEPSPWRFQKQTDELIQEQFW</sequence>
<name>A0A4Z2H112_9TELE</name>
<dbReference type="AlphaFoldDB" id="A0A4Z2H112"/>
<gene>
    <name evidence="1" type="ORF">EYF80_030361</name>
</gene>
<proteinExistence type="predicted"/>